<reference evidence="2" key="2">
    <citation type="submission" date="2020-09" db="EMBL/GenBank/DDBJ databases">
        <authorList>
            <person name="Sun Q."/>
            <person name="Zhou Y."/>
        </authorList>
    </citation>
    <scope>NUCLEOTIDE SEQUENCE</scope>
    <source>
        <strain evidence="2">CGMCC 1.15763</strain>
    </source>
</reference>
<protein>
    <submittedName>
        <fullName evidence="2">Uncharacterized protein</fullName>
    </submittedName>
</protein>
<name>A0A917MGK9_9FLAO</name>
<dbReference type="Proteomes" id="UP000633278">
    <property type="component" value="Unassembled WGS sequence"/>
</dbReference>
<evidence type="ECO:0000313" key="3">
    <source>
        <dbReference type="Proteomes" id="UP000633278"/>
    </source>
</evidence>
<proteinExistence type="predicted"/>
<accession>A0A917MGK9</accession>
<comment type="caution">
    <text evidence="2">The sequence shown here is derived from an EMBL/GenBank/DDBJ whole genome shotgun (WGS) entry which is preliminary data.</text>
</comment>
<dbReference type="EMBL" id="BMJW01000002">
    <property type="protein sequence ID" value="GGH00726.1"/>
    <property type="molecule type" value="Genomic_DNA"/>
</dbReference>
<gene>
    <name evidence="2" type="ORF">GCM10011416_19240</name>
</gene>
<feature type="transmembrane region" description="Helical" evidence="1">
    <location>
        <begin position="46"/>
        <end position="63"/>
    </location>
</feature>
<keyword evidence="1" id="KW-0812">Transmembrane</keyword>
<feature type="transmembrane region" description="Helical" evidence="1">
    <location>
        <begin position="12"/>
        <end position="31"/>
    </location>
</feature>
<evidence type="ECO:0000256" key="1">
    <source>
        <dbReference type="SAM" id="Phobius"/>
    </source>
</evidence>
<sequence length="170" mass="19597">MKVFKEEQRFSQSWLIALIIISTIVPLIIVIKKYLDKNISVETSEFIGTIGLMLALTSFIFFCKLKTRIDEKGVYYQFVPFHFSLKLISWNQIQTAQIRKYDAITEYGGWGLKSVALWNRSRGKSITVSGNIGIQLVLKDGKKILIGTQNEQDARRVLTQYINRTENNEN</sequence>
<evidence type="ECO:0000313" key="2">
    <source>
        <dbReference type="EMBL" id="GGH00726.1"/>
    </source>
</evidence>
<organism evidence="2 3">
    <name type="scientific">Polaribacter pacificus</name>
    <dbReference type="NCBI Taxonomy" id="1775173"/>
    <lineage>
        <taxon>Bacteria</taxon>
        <taxon>Pseudomonadati</taxon>
        <taxon>Bacteroidota</taxon>
        <taxon>Flavobacteriia</taxon>
        <taxon>Flavobacteriales</taxon>
        <taxon>Flavobacteriaceae</taxon>
    </lineage>
</organism>
<dbReference type="RefSeq" id="WP_188599112.1">
    <property type="nucleotide sequence ID" value="NZ_BMJW01000002.1"/>
</dbReference>
<dbReference type="AlphaFoldDB" id="A0A917MGK9"/>
<keyword evidence="3" id="KW-1185">Reference proteome</keyword>
<keyword evidence="1" id="KW-0472">Membrane</keyword>
<reference evidence="2" key="1">
    <citation type="journal article" date="2014" name="Int. J. Syst. Evol. Microbiol.">
        <title>Complete genome sequence of Corynebacterium casei LMG S-19264T (=DSM 44701T), isolated from a smear-ripened cheese.</title>
        <authorList>
            <consortium name="US DOE Joint Genome Institute (JGI-PGF)"/>
            <person name="Walter F."/>
            <person name="Albersmeier A."/>
            <person name="Kalinowski J."/>
            <person name="Ruckert C."/>
        </authorList>
    </citation>
    <scope>NUCLEOTIDE SEQUENCE</scope>
    <source>
        <strain evidence="2">CGMCC 1.15763</strain>
    </source>
</reference>
<keyword evidence="1" id="KW-1133">Transmembrane helix</keyword>